<evidence type="ECO:0000256" key="2">
    <source>
        <dbReference type="ARBA" id="ARBA00022692"/>
    </source>
</evidence>
<keyword evidence="3 7" id="KW-1133">Transmembrane helix</keyword>
<proteinExistence type="inferred from homology"/>
<dbReference type="PANTHER" id="PTHR30518">
    <property type="entry name" value="ENDOLYTIC MUREIN TRANSGLYCOSYLASE"/>
    <property type="match status" value="1"/>
</dbReference>
<evidence type="ECO:0000256" key="6">
    <source>
        <dbReference type="ARBA" id="ARBA00023316"/>
    </source>
</evidence>
<comment type="catalytic activity">
    <reaction evidence="7">
        <text>a peptidoglycan chain = a peptidoglycan chain with N-acetyl-1,6-anhydromuramyl-[peptide] at the reducing end + a peptidoglycan chain with N-acetylglucosamine at the non-reducing end.</text>
        <dbReference type="EC" id="4.2.2.29"/>
    </reaction>
</comment>
<feature type="compositionally biased region" description="Acidic residues" evidence="8">
    <location>
        <begin position="73"/>
        <end position="85"/>
    </location>
</feature>
<dbReference type="PANTHER" id="PTHR30518:SF2">
    <property type="entry name" value="ENDOLYTIC MUREIN TRANSGLYCOSYLASE"/>
    <property type="match status" value="1"/>
</dbReference>
<dbReference type="Pfam" id="PF02618">
    <property type="entry name" value="YceG"/>
    <property type="match status" value="1"/>
</dbReference>
<evidence type="ECO:0000256" key="4">
    <source>
        <dbReference type="ARBA" id="ARBA00023136"/>
    </source>
</evidence>
<name>A0A839S5W2_9PSEU</name>
<feature type="transmembrane region" description="Helical" evidence="7">
    <location>
        <begin position="115"/>
        <end position="136"/>
    </location>
</feature>
<evidence type="ECO:0000256" key="8">
    <source>
        <dbReference type="SAM" id="MobiDB-lite"/>
    </source>
</evidence>
<gene>
    <name evidence="7" type="primary">mltG</name>
    <name evidence="9" type="ORF">FHS23_004279</name>
</gene>
<keyword evidence="6 7" id="KW-0961">Cell wall biogenesis/degradation</keyword>
<keyword evidence="2 7" id="KW-0812">Transmembrane</keyword>
<comment type="function">
    <text evidence="7">Functions as a peptidoglycan terminase that cleaves nascent peptidoglycan strands endolytically to terminate their elongation.</text>
</comment>
<feature type="region of interest" description="Disordered" evidence="8">
    <location>
        <begin position="1"/>
        <end position="111"/>
    </location>
</feature>
<dbReference type="AlphaFoldDB" id="A0A839S5W2"/>
<keyword evidence="10" id="KW-1185">Reference proteome</keyword>
<reference evidence="9 10" key="1">
    <citation type="submission" date="2020-08" db="EMBL/GenBank/DDBJ databases">
        <title>Genomic Encyclopedia of Type Strains, Phase III (KMG-III): the genomes of soil and plant-associated and newly described type strains.</title>
        <authorList>
            <person name="Whitman W."/>
        </authorList>
    </citation>
    <scope>NUCLEOTIDE SEQUENCE [LARGE SCALE GENOMIC DNA]</scope>
    <source>
        <strain evidence="9 10">CECT 8577</strain>
    </source>
</reference>
<dbReference type="GO" id="GO:0071555">
    <property type="term" value="P:cell wall organization"/>
    <property type="evidence" value="ECO:0007669"/>
    <property type="project" value="UniProtKB-KW"/>
</dbReference>
<keyword evidence="5 7" id="KW-0456">Lyase</keyword>
<evidence type="ECO:0000256" key="1">
    <source>
        <dbReference type="ARBA" id="ARBA00022475"/>
    </source>
</evidence>
<evidence type="ECO:0000256" key="5">
    <source>
        <dbReference type="ARBA" id="ARBA00023239"/>
    </source>
</evidence>
<feature type="compositionally biased region" description="Basic and acidic residues" evidence="8">
    <location>
        <begin position="61"/>
        <end position="72"/>
    </location>
</feature>
<feature type="site" description="Important for catalytic activity" evidence="7">
    <location>
        <position position="363"/>
    </location>
</feature>
<feature type="compositionally biased region" description="Basic and acidic residues" evidence="8">
    <location>
        <begin position="38"/>
        <end position="53"/>
    </location>
</feature>
<evidence type="ECO:0000313" key="9">
    <source>
        <dbReference type="EMBL" id="MBB3053235.1"/>
    </source>
</evidence>
<evidence type="ECO:0000256" key="3">
    <source>
        <dbReference type="ARBA" id="ARBA00022989"/>
    </source>
</evidence>
<dbReference type="HAMAP" id="MF_02065">
    <property type="entry name" value="MltG"/>
    <property type="match status" value="1"/>
</dbReference>
<sequence length="480" mass="52050">MHPDERPTQSFDFVVDEDPVADPHAADPYFDDGYDDGDVARYDDGDDGAARYDEYEDADHDDGHYDDGHYDDGYYDDDYYDDHGEDGDRAEPSYILGGDDGDDPPPPKRRRGRRAFRWVAALMVLALLAGGAYIGARELLGFGYEDYEGSGDKDVLLHVEQGDSTGAIASKMAKLDAVASPDAFVEAAKDDQRVLAIQPGYYVVKTKAAGTSAVETLVGPDAQVGQAEIRAGTRLTDRGGDSPKPGVLSLLSEASCADLNGENTCVSVEEMQETVRSTDLAELGVPEWAAKPAQQKAPEHRLEGLITPGIYDVRPGWDARKLLTEVLTTSATRLEAAGLPDAAQGSGHSPYEVLTIASIVQVEGVQADFSKIARVIENRLGAGMALEMDSSINYALKNPTIRTKRDARDVDGPHNTYTRKGLPATPLGAPSQEAIIAAESPQEGPWKYFVLCEENGLSCFSETYPQHKQEVERAQNKGVW</sequence>
<dbReference type="InterPro" id="IPR003770">
    <property type="entry name" value="MLTG-like"/>
</dbReference>
<comment type="caution">
    <text evidence="9">The sequence shown here is derived from an EMBL/GenBank/DDBJ whole genome shotgun (WGS) entry which is preliminary data.</text>
</comment>
<dbReference type="EC" id="4.2.2.29" evidence="7"/>
<protein>
    <recommendedName>
        <fullName evidence="7">Endolytic murein transglycosylase</fullName>
        <ecNumber evidence="7">4.2.2.29</ecNumber>
    </recommendedName>
    <alternativeName>
        <fullName evidence="7">Peptidoglycan lytic transglycosylase</fullName>
    </alternativeName>
    <alternativeName>
        <fullName evidence="7">Peptidoglycan polymerization terminase</fullName>
    </alternativeName>
</protein>
<keyword evidence="4 7" id="KW-0472">Membrane</keyword>
<evidence type="ECO:0000256" key="7">
    <source>
        <dbReference type="HAMAP-Rule" id="MF_02065"/>
    </source>
</evidence>
<evidence type="ECO:0000313" key="10">
    <source>
        <dbReference type="Proteomes" id="UP000550714"/>
    </source>
</evidence>
<comment type="similarity">
    <text evidence="7">Belongs to the transglycosylase MltG family.</text>
</comment>
<keyword evidence="1 7" id="KW-1003">Cell membrane</keyword>
<comment type="subcellular location">
    <subcellularLocation>
        <location evidence="7">Cell membrane</location>
        <topology evidence="7">Single-pass membrane protein</topology>
    </subcellularLocation>
</comment>
<dbReference type="EMBL" id="JACHWU010000008">
    <property type="protein sequence ID" value="MBB3053235.1"/>
    <property type="molecule type" value="Genomic_DNA"/>
</dbReference>
<dbReference type="GO" id="GO:0008932">
    <property type="term" value="F:lytic endotransglycosylase activity"/>
    <property type="evidence" value="ECO:0007669"/>
    <property type="project" value="UniProtKB-UniRule"/>
</dbReference>
<dbReference type="RefSeq" id="WP_343054148.1">
    <property type="nucleotide sequence ID" value="NZ_JACHWU010000008.1"/>
</dbReference>
<organism evidence="9 10">
    <name type="scientific">Prauserella isguenensis</name>
    <dbReference type="NCBI Taxonomy" id="1470180"/>
    <lineage>
        <taxon>Bacteria</taxon>
        <taxon>Bacillati</taxon>
        <taxon>Actinomycetota</taxon>
        <taxon>Actinomycetes</taxon>
        <taxon>Pseudonocardiales</taxon>
        <taxon>Pseudonocardiaceae</taxon>
        <taxon>Prauserella</taxon>
    </lineage>
</organism>
<dbReference type="GO" id="GO:0005886">
    <property type="term" value="C:plasma membrane"/>
    <property type="evidence" value="ECO:0007669"/>
    <property type="project" value="UniProtKB-SubCell"/>
</dbReference>
<dbReference type="Proteomes" id="UP000550714">
    <property type="component" value="Unassembled WGS sequence"/>
</dbReference>
<accession>A0A839S5W2</accession>
<dbReference type="GO" id="GO:0009252">
    <property type="term" value="P:peptidoglycan biosynthetic process"/>
    <property type="evidence" value="ECO:0007669"/>
    <property type="project" value="UniProtKB-UniRule"/>
</dbReference>